<evidence type="ECO:0000313" key="6">
    <source>
        <dbReference type="Proteomes" id="UP000683360"/>
    </source>
</evidence>
<dbReference type="PANTHER" id="PTHR15665:SF1">
    <property type="entry name" value="PROTEIN ASTEROID HOMOLOG 1"/>
    <property type="match status" value="1"/>
</dbReference>
<dbReference type="Pfam" id="PF04548">
    <property type="entry name" value="AIG1"/>
    <property type="match status" value="1"/>
</dbReference>
<keyword evidence="3" id="KW-0547">Nucleotide-binding</keyword>
<dbReference type="OrthoDB" id="25987at2759"/>
<evidence type="ECO:0000256" key="3">
    <source>
        <dbReference type="ARBA" id="ARBA00022741"/>
    </source>
</evidence>
<comment type="caution">
    <text evidence="5">The sequence shown here is derived from an EMBL/GenBank/DDBJ whole genome shotgun (WGS) entry which is preliminary data.</text>
</comment>
<reference evidence="5" key="1">
    <citation type="submission" date="2021-03" db="EMBL/GenBank/DDBJ databases">
        <authorList>
            <person name="Bekaert M."/>
        </authorList>
    </citation>
    <scope>NUCLEOTIDE SEQUENCE</scope>
</reference>
<accession>A0A8S3USY8</accession>
<dbReference type="InterPro" id="IPR027417">
    <property type="entry name" value="P-loop_NTPase"/>
</dbReference>
<dbReference type="AlphaFoldDB" id="A0A8S3USY8"/>
<dbReference type="InterPro" id="IPR039436">
    <property type="entry name" value="Asteroid_dom"/>
</dbReference>
<dbReference type="PROSITE" id="PS51720">
    <property type="entry name" value="G_AIG1"/>
    <property type="match status" value="1"/>
</dbReference>
<proteinExistence type="inferred from homology"/>
<sequence>MNILAIFKCGVPENAMFLPKVVRFHQTNQEIRIILLGKIGSGKSQTGNNLGQLKQGFKVNPGGEPVTVECESATGERLGKQLLIIDTPGILSDKENKQYLVEIKRSVQMAKEGPHVFLLVIEMGRNVDFYKIMRRYQSLFGDNMFRYSIVLFTNFDVWKGRSSEGNDKDPDVHTYLLSLDKNAQNIFQKCCGRYAVLDNRSSGDETEGHLRDLMEKMNDLVTTNIMNNEEFYTEEENENRTEQHDSMHLMNEHTLRVMGIRGLKSFIEKNGYLQPYILKDTRIVIDGNNICHHLLYIGTCRHYGGNYIEIRQNAQSFFQALLKCNITPYVVFDGGHDDDNKKLQNIITKCEIQMKENEEKPPKHMECFPVLAYESFTMVLKELNIPHLTCDGEADNQIAVLARQWNCPVISCDSDMYIFDLPGGFINFSDINLDQPTSDELNTRLYHASKFADSIGLHTTLLPVAATVLGSLYADIDYGIADLFFKRLGGKSSFANISRNLKYAFELLKNAKSQQIAIAILMQCVDEKLPSSKTEELKENIYSSVSAYNAGTEFSGFDIAKYFEGTEYTKHYRCLPDCVIEKIRSCTLSGMPINVALGRVILKPTFEHFDLLPIQHISRPLRQIIYGLVLKSCTNGVEYVTEIVRDKRLMTKEPIKPVVEVSGYGLLPTLQEIDGQDKRNKIKLLAAIFTFDEKILESLPSESRVFALALKYFISNTCPYVTVHLKIYALCHVILLYREFPNVQSFYNMLSSSTANEKQNVELFHENLQRFQECLNMAYTINVLLGTPLKQPDPATVFDGILMYNFFLKEPTEYVVDQLAKTHFLKEQMLKLYNALLFI</sequence>
<dbReference type="EMBL" id="CAJPWZ010002891">
    <property type="protein sequence ID" value="CAG2247168.1"/>
    <property type="molecule type" value="Genomic_DNA"/>
</dbReference>
<keyword evidence="6" id="KW-1185">Reference proteome</keyword>
<dbReference type="InterPro" id="IPR026832">
    <property type="entry name" value="Asteroid"/>
</dbReference>
<dbReference type="GO" id="GO:0004518">
    <property type="term" value="F:nuclease activity"/>
    <property type="evidence" value="ECO:0007669"/>
    <property type="project" value="InterPro"/>
</dbReference>
<dbReference type="PANTHER" id="PTHR15665">
    <property type="entry name" value="ASTEROID PROTEIN"/>
    <property type="match status" value="1"/>
</dbReference>
<dbReference type="Pfam" id="PF12813">
    <property type="entry name" value="XPG_I_2"/>
    <property type="match status" value="1"/>
</dbReference>
<dbReference type="InterPro" id="IPR006703">
    <property type="entry name" value="G_AIG1"/>
</dbReference>
<dbReference type="SUPFAM" id="SSF52540">
    <property type="entry name" value="P-loop containing nucleoside triphosphate hydrolases"/>
    <property type="match status" value="1"/>
</dbReference>
<dbReference type="InterPro" id="IPR029060">
    <property type="entry name" value="PIN-like_dom_sf"/>
</dbReference>
<dbReference type="InterPro" id="IPR006085">
    <property type="entry name" value="XPG_DNA_repair_N"/>
</dbReference>
<organism evidence="5 6">
    <name type="scientific">Mytilus edulis</name>
    <name type="common">Blue mussel</name>
    <dbReference type="NCBI Taxonomy" id="6550"/>
    <lineage>
        <taxon>Eukaryota</taxon>
        <taxon>Metazoa</taxon>
        <taxon>Spiralia</taxon>
        <taxon>Lophotrochozoa</taxon>
        <taxon>Mollusca</taxon>
        <taxon>Bivalvia</taxon>
        <taxon>Autobranchia</taxon>
        <taxon>Pteriomorphia</taxon>
        <taxon>Mytilida</taxon>
        <taxon>Mytiloidea</taxon>
        <taxon>Mytilidae</taxon>
        <taxon>Mytilinae</taxon>
        <taxon>Mytilus</taxon>
    </lineage>
</organism>
<evidence type="ECO:0000256" key="1">
    <source>
        <dbReference type="ARBA" id="ARBA00007398"/>
    </source>
</evidence>
<comment type="similarity">
    <text evidence="2">Belongs to the TRAFAC class TrmE-Era-EngA-EngB-Septin-like GTPase superfamily. AIG1/Toc34/Toc159-like paraseptin GTPase family. IAN subfamily.</text>
</comment>
<evidence type="ECO:0000259" key="4">
    <source>
        <dbReference type="PROSITE" id="PS51720"/>
    </source>
</evidence>
<evidence type="ECO:0000313" key="5">
    <source>
        <dbReference type="EMBL" id="CAG2247168.1"/>
    </source>
</evidence>
<feature type="domain" description="AIG1-type G" evidence="4">
    <location>
        <begin position="28"/>
        <end position="241"/>
    </location>
</feature>
<protein>
    <recommendedName>
        <fullName evidence="4">AIG1-type G domain-containing protein</fullName>
    </recommendedName>
</protein>
<comment type="similarity">
    <text evidence="1">Belongs to the asteroid family.</text>
</comment>
<dbReference type="GO" id="GO:0005525">
    <property type="term" value="F:GTP binding"/>
    <property type="evidence" value="ECO:0007669"/>
    <property type="project" value="InterPro"/>
</dbReference>
<gene>
    <name evidence="5" type="ORF">MEDL_59028</name>
</gene>
<dbReference type="Gene3D" id="3.40.50.1010">
    <property type="entry name" value="5'-nuclease"/>
    <property type="match status" value="1"/>
</dbReference>
<dbReference type="SUPFAM" id="SSF88723">
    <property type="entry name" value="PIN domain-like"/>
    <property type="match status" value="1"/>
</dbReference>
<dbReference type="Pfam" id="PF00752">
    <property type="entry name" value="XPG_N"/>
    <property type="match status" value="1"/>
</dbReference>
<dbReference type="Gene3D" id="3.40.50.300">
    <property type="entry name" value="P-loop containing nucleotide triphosphate hydrolases"/>
    <property type="match status" value="1"/>
</dbReference>
<name>A0A8S3USY8_MYTED</name>
<evidence type="ECO:0000256" key="2">
    <source>
        <dbReference type="ARBA" id="ARBA00008535"/>
    </source>
</evidence>
<dbReference type="Proteomes" id="UP000683360">
    <property type="component" value="Unassembled WGS sequence"/>
</dbReference>